<dbReference type="AlphaFoldDB" id="A0A388M9S7"/>
<evidence type="ECO:0000313" key="3">
    <source>
        <dbReference type="Proteomes" id="UP000265515"/>
    </source>
</evidence>
<dbReference type="Proteomes" id="UP000265515">
    <property type="component" value="Unassembled WGS sequence"/>
</dbReference>
<feature type="compositionally biased region" description="Low complexity" evidence="1">
    <location>
        <begin position="170"/>
        <end position="229"/>
    </location>
</feature>
<dbReference type="EMBL" id="BFEA01000895">
    <property type="protein sequence ID" value="GBG91331.1"/>
    <property type="molecule type" value="Genomic_DNA"/>
</dbReference>
<reference evidence="2 3" key="1">
    <citation type="journal article" date="2018" name="Cell">
        <title>The Chara Genome: Secondary Complexity and Implications for Plant Terrestrialization.</title>
        <authorList>
            <person name="Nishiyama T."/>
            <person name="Sakayama H."/>
            <person name="Vries J.D."/>
            <person name="Buschmann H."/>
            <person name="Saint-Marcoux D."/>
            <person name="Ullrich K.K."/>
            <person name="Haas F.B."/>
            <person name="Vanderstraeten L."/>
            <person name="Becker D."/>
            <person name="Lang D."/>
            <person name="Vosolsobe S."/>
            <person name="Rombauts S."/>
            <person name="Wilhelmsson P.K.I."/>
            <person name="Janitza P."/>
            <person name="Kern R."/>
            <person name="Heyl A."/>
            <person name="Rumpler F."/>
            <person name="Villalobos L.I.A.C."/>
            <person name="Clay J.M."/>
            <person name="Skokan R."/>
            <person name="Toyoda A."/>
            <person name="Suzuki Y."/>
            <person name="Kagoshima H."/>
            <person name="Schijlen E."/>
            <person name="Tajeshwar N."/>
            <person name="Catarino B."/>
            <person name="Hetherington A.J."/>
            <person name="Saltykova A."/>
            <person name="Bonnot C."/>
            <person name="Breuninger H."/>
            <person name="Symeonidi A."/>
            <person name="Radhakrishnan G.V."/>
            <person name="Van Nieuwerburgh F."/>
            <person name="Deforce D."/>
            <person name="Chang C."/>
            <person name="Karol K.G."/>
            <person name="Hedrich R."/>
            <person name="Ulvskov P."/>
            <person name="Glockner G."/>
            <person name="Delwiche C.F."/>
            <person name="Petrasek J."/>
            <person name="Van de Peer Y."/>
            <person name="Friml J."/>
            <person name="Beilby M."/>
            <person name="Dolan L."/>
            <person name="Kohara Y."/>
            <person name="Sugano S."/>
            <person name="Fujiyama A."/>
            <person name="Delaux P.-M."/>
            <person name="Quint M."/>
            <person name="TheiBen G."/>
            <person name="Hagemann M."/>
            <person name="Harholt J."/>
            <person name="Dunand C."/>
            <person name="Zachgo S."/>
            <person name="Langdale J."/>
            <person name="Maumus F."/>
            <person name="Straeten D.V.D."/>
            <person name="Gould S.B."/>
            <person name="Rensing S.A."/>
        </authorList>
    </citation>
    <scope>NUCLEOTIDE SEQUENCE [LARGE SCALE GENOMIC DNA]</scope>
    <source>
        <strain evidence="2 3">S276</strain>
    </source>
</reference>
<gene>
    <name evidence="2" type="ORF">CBR_g52217</name>
</gene>
<name>A0A388M9S7_CHABU</name>
<proteinExistence type="predicted"/>
<protein>
    <submittedName>
        <fullName evidence="2">Uncharacterized protein</fullName>
    </submittedName>
</protein>
<sequence length="302" mass="33536">MASTEDLQLWADTWLAELEDGERQMQEILRVMSSPSNHPLQGQGGESLMADWMEDKIQQLLEIIWAFEEGPDPGLDDFIDWERERGIVCRCYDLLREGQALSDSYCVNDSEGDTTTSTISTVKTGENVSDSVVNDDKIVEPVSVNIGSDNNMIGDDTTAGSEEEGDSCVDNNNDNNDINDNTYINKINRVNTSNNNNNNNNNNNINRSDSCNNNNDNIDNNNNNNNNNNHFKNSIYRVLGAKGIDNNNGAVGMGGDADNNSTDNIDNNDYDGYGWDDMDDMRIDCGCRGMIRVVGWQRMGVG</sequence>
<dbReference type="Gramene" id="GBG91331">
    <property type="protein sequence ID" value="GBG91331"/>
    <property type="gene ID" value="CBR_g52217"/>
</dbReference>
<feature type="region of interest" description="Disordered" evidence="1">
    <location>
        <begin position="145"/>
        <end position="230"/>
    </location>
</feature>
<organism evidence="2 3">
    <name type="scientific">Chara braunii</name>
    <name type="common">Braun's stonewort</name>
    <dbReference type="NCBI Taxonomy" id="69332"/>
    <lineage>
        <taxon>Eukaryota</taxon>
        <taxon>Viridiplantae</taxon>
        <taxon>Streptophyta</taxon>
        <taxon>Charophyceae</taxon>
        <taxon>Charales</taxon>
        <taxon>Characeae</taxon>
        <taxon>Chara</taxon>
    </lineage>
</organism>
<keyword evidence="3" id="KW-1185">Reference proteome</keyword>
<comment type="caution">
    <text evidence="2">The sequence shown here is derived from an EMBL/GenBank/DDBJ whole genome shotgun (WGS) entry which is preliminary data.</text>
</comment>
<accession>A0A388M9S7</accession>
<evidence type="ECO:0000256" key="1">
    <source>
        <dbReference type="SAM" id="MobiDB-lite"/>
    </source>
</evidence>
<evidence type="ECO:0000313" key="2">
    <source>
        <dbReference type="EMBL" id="GBG91331.1"/>
    </source>
</evidence>